<dbReference type="PATRIC" id="fig|537010.4.peg.628"/>
<feature type="transmembrane region" description="Helical" evidence="1">
    <location>
        <begin position="51"/>
        <end position="72"/>
    </location>
</feature>
<sequence length="147" mass="15783">MDPLSSKLWRILAGLATALSLILLAGMFVFPPCSGLIETAAGGSVPMKCHWTFRAEIPVAVLLLLVSAGQFFLKEPQLRRLSSIVIIGLGAAGIVITTDAVIGICMKEGMACHTTALFCRIIYGLLILAAGIQLFKADDVQRHKRTF</sequence>
<dbReference type="HOGENOM" id="CLU_134846_3_0_9"/>
<name>G9XIA3_DESHA</name>
<evidence type="ECO:0000313" key="3">
    <source>
        <dbReference type="Proteomes" id="UP000004416"/>
    </source>
</evidence>
<dbReference type="InterPro" id="IPR025531">
    <property type="entry name" value="DUF4418"/>
</dbReference>
<protein>
    <recommendedName>
        <fullName evidence="4">DUF4418 domain-containing protein</fullName>
    </recommendedName>
</protein>
<dbReference type="Pfam" id="PF14387">
    <property type="entry name" value="DUF4418"/>
    <property type="match status" value="1"/>
</dbReference>
<gene>
    <name evidence="2" type="ORF">HMPREF0322_00679</name>
</gene>
<organism evidence="2 3">
    <name type="scientific">Desulfitobacterium hafniense DP7</name>
    <dbReference type="NCBI Taxonomy" id="537010"/>
    <lineage>
        <taxon>Bacteria</taxon>
        <taxon>Bacillati</taxon>
        <taxon>Bacillota</taxon>
        <taxon>Clostridia</taxon>
        <taxon>Eubacteriales</taxon>
        <taxon>Desulfitobacteriaceae</taxon>
        <taxon>Desulfitobacterium</taxon>
    </lineage>
</organism>
<evidence type="ECO:0000256" key="1">
    <source>
        <dbReference type="SAM" id="Phobius"/>
    </source>
</evidence>
<keyword evidence="1" id="KW-0472">Membrane</keyword>
<keyword evidence="1" id="KW-1133">Transmembrane helix</keyword>
<dbReference type="RefSeq" id="WP_005809063.1">
    <property type="nucleotide sequence ID" value="NZ_JH414450.1"/>
</dbReference>
<evidence type="ECO:0000313" key="2">
    <source>
        <dbReference type="EMBL" id="EHL08586.1"/>
    </source>
</evidence>
<dbReference type="Proteomes" id="UP000004416">
    <property type="component" value="Unassembled WGS sequence"/>
</dbReference>
<reference evidence="2 3" key="1">
    <citation type="submission" date="2011-08" db="EMBL/GenBank/DDBJ databases">
        <authorList>
            <person name="Weinstock G."/>
            <person name="Sodergren E."/>
            <person name="Clifton S."/>
            <person name="Fulton L."/>
            <person name="Fulton B."/>
            <person name="Courtney L."/>
            <person name="Fronick C."/>
            <person name="Harrison M."/>
            <person name="Strong C."/>
            <person name="Farmer C."/>
            <person name="Delahaunty K."/>
            <person name="Markovic C."/>
            <person name="Hall O."/>
            <person name="Minx P."/>
            <person name="Tomlinson C."/>
            <person name="Mitreva M."/>
            <person name="Hou S."/>
            <person name="Chen J."/>
            <person name="Wollam A."/>
            <person name="Pepin K.H."/>
            <person name="Johnson M."/>
            <person name="Bhonagiri V."/>
            <person name="Zhang X."/>
            <person name="Suruliraj S."/>
            <person name="Warren W."/>
            <person name="Chinwalla A."/>
            <person name="Mardis E.R."/>
            <person name="Wilson R.K."/>
        </authorList>
    </citation>
    <scope>NUCLEOTIDE SEQUENCE [LARGE SCALE GENOMIC DNA]</scope>
    <source>
        <strain evidence="2 3">DP7</strain>
    </source>
</reference>
<proteinExistence type="predicted"/>
<accession>G9XIA3</accession>
<dbReference type="AlphaFoldDB" id="G9XIA3"/>
<feature type="transmembrane region" description="Helical" evidence="1">
    <location>
        <begin position="84"/>
        <end position="103"/>
    </location>
</feature>
<feature type="transmembrane region" description="Helical" evidence="1">
    <location>
        <begin position="115"/>
        <end position="135"/>
    </location>
</feature>
<dbReference type="EMBL" id="AFZX01000019">
    <property type="protein sequence ID" value="EHL08586.1"/>
    <property type="molecule type" value="Genomic_DNA"/>
</dbReference>
<evidence type="ECO:0008006" key="4">
    <source>
        <dbReference type="Google" id="ProtNLM"/>
    </source>
</evidence>
<comment type="caution">
    <text evidence="2">The sequence shown here is derived from an EMBL/GenBank/DDBJ whole genome shotgun (WGS) entry which is preliminary data.</text>
</comment>
<keyword evidence="1" id="KW-0812">Transmembrane</keyword>